<comment type="caution">
    <text evidence="3">The sequence shown here is derived from an EMBL/GenBank/DDBJ whole genome shotgun (WGS) entry which is preliminary data.</text>
</comment>
<dbReference type="EC" id="2.5.1.-" evidence="2"/>
<evidence type="ECO:0000313" key="4">
    <source>
        <dbReference type="Proteomes" id="UP000824161"/>
    </source>
</evidence>
<dbReference type="FunFam" id="3.40.1180.10:FF:000001">
    <property type="entry name" value="(2E,6E)-farnesyl-diphosphate-specific ditrans,polycis-undecaprenyl-diphosphate synthase"/>
    <property type="match status" value="1"/>
</dbReference>
<feature type="active site" description="Proton acceptor" evidence="2">
    <location>
        <position position="69"/>
    </location>
</feature>
<comment type="cofactor">
    <cofactor evidence="2">
        <name>Mg(2+)</name>
        <dbReference type="ChEBI" id="CHEBI:18420"/>
    </cofactor>
    <text evidence="2">Binds 2 magnesium ions per subunit.</text>
</comment>
<accession>A0A9D1HB32</accession>
<dbReference type="GO" id="GO:0016094">
    <property type="term" value="P:polyprenol biosynthetic process"/>
    <property type="evidence" value="ECO:0007669"/>
    <property type="project" value="TreeGrafter"/>
</dbReference>
<feature type="binding site" evidence="2">
    <location>
        <position position="70"/>
    </location>
    <ligand>
        <name>substrate</name>
    </ligand>
</feature>
<dbReference type="Proteomes" id="UP000824161">
    <property type="component" value="Unassembled WGS sequence"/>
</dbReference>
<feature type="binding site" evidence="2">
    <location>
        <position position="189"/>
    </location>
    <ligand>
        <name>substrate</name>
    </ligand>
</feature>
<feature type="binding site" evidence="2">
    <location>
        <position position="34"/>
    </location>
    <ligand>
        <name>substrate</name>
    </ligand>
</feature>
<dbReference type="AlphaFoldDB" id="A0A9D1HB32"/>
<dbReference type="NCBIfam" id="NF011405">
    <property type="entry name" value="PRK14830.1"/>
    <property type="match status" value="1"/>
</dbReference>
<comment type="subunit">
    <text evidence="2">Homodimer.</text>
</comment>
<dbReference type="InterPro" id="IPR036424">
    <property type="entry name" value="UPP_synth-like_sf"/>
</dbReference>
<gene>
    <name evidence="3" type="ORF">IAC44_06990</name>
</gene>
<feature type="binding site" evidence="2">
    <location>
        <begin position="195"/>
        <end position="197"/>
    </location>
    <ligand>
        <name>substrate</name>
    </ligand>
</feature>
<dbReference type="InterPro" id="IPR018520">
    <property type="entry name" value="UPP_synth-like_CS"/>
</dbReference>
<dbReference type="GO" id="GO:0045547">
    <property type="term" value="F:ditrans,polycis-polyprenyl diphosphate synthase [(2E,6E)-farnesyl diphosphate specific] activity"/>
    <property type="evidence" value="ECO:0007669"/>
    <property type="project" value="TreeGrafter"/>
</dbReference>
<feature type="binding site" evidence="2">
    <location>
        <position position="26"/>
    </location>
    <ligand>
        <name>substrate</name>
    </ligand>
</feature>
<dbReference type="PANTHER" id="PTHR10291:SF0">
    <property type="entry name" value="DEHYDRODOLICHYL DIPHOSPHATE SYNTHASE 2"/>
    <property type="match status" value="1"/>
</dbReference>
<sequence>MATEIDTLSGSLPVHVAVIMDGNGRWAKRQGMMRVLGHRKGVEAVRRTIEAAREEGIRYLTLYAFSDENWARPRAEVEALMELLVSNLKAELPSFVKNGIRLESIGDVSRLPEGAARELEHCRRETAGNKDLVLSLALSYGSQEEIRRCITRIAERVARGELRPQDIDRQMIESNLYTAGMPPVDLLIRTSGEMRLSNFLLWQSAYAELYFTPVLWPDFSKEDFREALRAYARRERRFGRTSDQCANDKI</sequence>
<reference evidence="3" key="2">
    <citation type="journal article" date="2021" name="PeerJ">
        <title>Extensive microbial diversity within the chicken gut microbiome revealed by metagenomics and culture.</title>
        <authorList>
            <person name="Gilroy R."/>
            <person name="Ravi A."/>
            <person name="Getino M."/>
            <person name="Pursley I."/>
            <person name="Horton D.L."/>
            <person name="Alikhan N.F."/>
            <person name="Baker D."/>
            <person name="Gharbi K."/>
            <person name="Hall N."/>
            <person name="Watson M."/>
            <person name="Adriaenssens E.M."/>
            <person name="Foster-Nyarko E."/>
            <person name="Jarju S."/>
            <person name="Secka A."/>
            <person name="Antonio M."/>
            <person name="Oren A."/>
            <person name="Chaudhuri R.R."/>
            <person name="La Ragione R."/>
            <person name="Hildebrand F."/>
            <person name="Pallen M.J."/>
        </authorList>
    </citation>
    <scope>NUCLEOTIDE SEQUENCE</scope>
    <source>
        <strain evidence="3">1383</strain>
    </source>
</reference>
<dbReference type="PANTHER" id="PTHR10291">
    <property type="entry name" value="DEHYDRODOLICHYL DIPHOSPHATE SYNTHASE FAMILY MEMBER"/>
    <property type="match status" value="1"/>
</dbReference>
<evidence type="ECO:0000313" key="3">
    <source>
        <dbReference type="EMBL" id="HIT98564.1"/>
    </source>
</evidence>
<keyword evidence="2" id="KW-0460">Magnesium</keyword>
<feature type="binding site" evidence="2">
    <location>
        <begin position="22"/>
        <end position="25"/>
    </location>
    <ligand>
        <name>substrate</name>
    </ligand>
</feature>
<feature type="active site" evidence="2">
    <location>
        <position position="21"/>
    </location>
</feature>
<comment type="similarity">
    <text evidence="2">Belongs to the UPP synthase family.</text>
</comment>
<feature type="binding site" evidence="2">
    <location>
        <position position="72"/>
    </location>
    <ligand>
        <name>substrate</name>
    </ligand>
</feature>
<evidence type="ECO:0000256" key="2">
    <source>
        <dbReference type="HAMAP-Rule" id="MF_01139"/>
    </source>
</evidence>
<dbReference type="CDD" id="cd00475">
    <property type="entry name" value="Cis_IPPS"/>
    <property type="match status" value="1"/>
</dbReference>
<dbReference type="Pfam" id="PF01255">
    <property type="entry name" value="Prenyltransf"/>
    <property type="match status" value="1"/>
</dbReference>
<dbReference type="EMBL" id="DVLY01000177">
    <property type="protein sequence ID" value="HIT98564.1"/>
    <property type="molecule type" value="Genomic_DNA"/>
</dbReference>
<feature type="binding site" evidence="2">
    <location>
        <position position="208"/>
    </location>
    <ligand>
        <name>Mg(2+)</name>
        <dbReference type="ChEBI" id="CHEBI:18420"/>
    </ligand>
</feature>
<proteinExistence type="inferred from homology"/>
<comment type="function">
    <text evidence="2">Catalyzes the condensation of isopentenyl diphosphate (IPP) with allylic pyrophosphates generating different type of terpenoids.</text>
</comment>
<evidence type="ECO:0000256" key="1">
    <source>
        <dbReference type="ARBA" id="ARBA00022679"/>
    </source>
</evidence>
<keyword evidence="1 2" id="KW-0808">Transferase</keyword>
<keyword evidence="2" id="KW-0479">Metal-binding</keyword>
<feature type="binding site" evidence="2">
    <location>
        <position position="21"/>
    </location>
    <ligand>
        <name>Mg(2+)</name>
        <dbReference type="ChEBI" id="CHEBI:18420"/>
    </ligand>
</feature>
<protein>
    <recommendedName>
        <fullName evidence="2">Isoprenyl transferase</fullName>
        <ecNumber evidence="2">2.5.1.-</ecNumber>
    </recommendedName>
</protein>
<name>A0A9D1HB32_9FLAO</name>
<feature type="binding site" evidence="2">
    <location>
        <position position="38"/>
    </location>
    <ligand>
        <name>substrate</name>
    </ligand>
</feature>
<feature type="binding site" evidence="2">
    <location>
        <begin position="66"/>
        <end position="68"/>
    </location>
    <ligand>
        <name>substrate</name>
    </ligand>
</feature>
<dbReference type="NCBIfam" id="TIGR00055">
    <property type="entry name" value="uppS"/>
    <property type="match status" value="1"/>
</dbReference>
<dbReference type="HAMAP" id="MF_01139">
    <property type="entry name" value="ISPT"/>
    <property type="match status" value="1"/>
</dbReference>
<dbReference type="InterPro" id="IPR001441">
    <property type="entry name" value="UPP_synth-like"/>
</dbReference>
<reference evidence="3" key="1">
    <citation type="submission" date="2020-10" db="EMBL/GenBank/DDBJ databases">
        <authorList>
            <person name="Gilroy R."/>
        </authorList>
    </citation>
    <scope>NUCLEOTIDE SEQUENCE</scope>
    <source>
        <strain evidence="3">1383</strain>
    </source>
</reference>
<dbReference type="GO" id="GO:0000287">
    <property type="term" value="F:magnesium ion binding"/>
    <property type="evidence" value="ECO:0007669"/>
    <property type="project" value="UniProtKB-UniRule"/>
</dbReference>
<dbReference type="PROSITE" id="PS01066">
    <property type="entry name" value="UPP_SYNTHASE"/>
    <property type="match status" value="1"/>
</dbReference>
<dbReference type="Gene3D" id="3.40.1180.10">
    <property type="entry name" value="Decaprenyl diphosphate synthase-like"/>
    <property type="match status" value="1"/>
</dbReference>
<organism evidence="3 4">
    <name type="scientific">Candidatus Merdimorpha stercoravium</name>
    <dbReference type="NCBI Taxonomy" id="2840863"/>
    <lineage>
        <taxon>Bacteria</taxon>
        <taxon>Pseudomonadati</taxon>
        <taxon>Bacteroidota</taxon>
        <taxon>Flavobacteriia</taxon>
        <taxon>Flavobacteriales</taxon>
        <taxon>Candidatus Merdimorpha</taxon>
    </lineage>
</organism>
<dbReference type="SUPFAM" id="SSF64005">
    <property type="entry name" value="Undecaprenyl diphosphate synthase"/>
    <property type="match status" value="1"/>
</dbReference>